<feature type="compositionally biased region" description="Polar residues" evidence="1">
    <location>
        <begin position="239"/>
        <end position="251"/>
    </location>
</feature>
<accession>A0A6A5WA50</accession>
<feature type="compositionally biased region" description="Acidic residues" evidence="1">
    <location>
        <begin position="136"/>
        <end position="146"/>
    </location>
</feature>
<dbReference type="Proteomes" id="UP000799779">
    <property type="component" value="Unassembled WGS sequence"/>
</dbReference>
<proteinExistence type="predicted"/>
<feature type="compositionally biased region" description="Acidic residues" evidence="1">
    <location>
        <begin position="202"/>
        <end position="211"/>
    </location>
</feature>
<feature type="compositionally biased region" description="Polar residues" evidence="1">
    <location>
        <begin position="212"/>
        <end position="223"/>
    </location>
</feature>
<evidence type="ECO:0000313" key="3">
    <source>
        <dbReference type="Proteomes" id="UP000799779"/>
    </source>
</evidence>
<feature type="compositionally biased region" description="Basic and acidic residues" evidence="1">
    <location>
        <begin position="88"/>
        <end position="126"/>
    </location>
</feature>
<organism evidence="2 3">
    <name type="scientific">Amniculicola lignicola CBS 123094</name>
    <dbReference type="NCBI Taxonomy" id="1392246"/>
    <lineage>
        <taxon>Eukaryota</taxon>
        <taxon>Fungi</taxon>
        <taxon>Dikarya</taxon>
        <taxon>Ascomycota</taxon>
        <taxon>Pezizomycotina</taxon>
        <taxon>Dothideomycetes</taxon>
        <taxon>Pleosporomycetidae</taxon>
        <taxon>Pleosporales</taxon>
        <taxon>Amniculicolaceae</taxon>
        <taxon>Amniculicola</taxon>
    </lineage>
</organism>
<name>A0A6A5WA50_9PLEO</name>
<reference evidence="2" key="1">
    <citation type="journal article" date="2020" name="Stud. Mycol.">
        <title>101 Dothideomycetes genomes: a test case for predicting lifestyles and emergence of pathogens.</title>
        <authorList>
            <person name="Haridas S."/>
            <person name="Albert R."/>
            <person name="Binder M."/>
            <person name="Bloem J."/>
            <person name="Labutti K."/>
            <person name="Salamov A."/>
            <person name="Andreopoulos B."/>
            <person name="Baker S."/>
            <person name="Barry K."/>
            <person name="Bills G."/>
            <person name="Bluhm B."/>
            <person name="Cannon C."/>
            <person name="Castanera R."/>
            <person name="Culley D."/>
            <person name="Daum C."/>
            <person name="Ezra D."/>
            <person name="Gonzalez J."/>
            <person name="Henrissat B."/>
            <person name="Kuo A."/>
            <person name="Liang C."/>
            <person name="Lipzen A."/>
            <person name="Lutzoni F."/>
            <person name="Magnuson J."/>
            <person name="Mondo S."/>
            <person name="Nolan M."/>
            <person name="Ohm R."/>
            <person name="Pangilinan J."/>
            <person name="Park H.-J."/>
            <person name="Ramirez L."/>
            <person name="Alfaro M."/>
            <person name="Sun H."/>
            <person name="Tritt A."/>
            <person name="Yoshinaga Y."/>
            <person name="Zwiers L.-H."/>
            <person name="Turgeon B."/>
            <person name="Goodwin S."/>
            <person name="Spatafora J."/>
            <person name="Crous P."/>
            <person name="Grigoriev I."/>
        </authorList>
    </citation>
    <scope>NUCLEOTIDE SEQUENCE</scope>
    <source>
        <strain evidence="2">CBS 123094</strain>
    </source>
</reference>
<protein>
    <submittedName>
        <fullName evidence="2">Uncharacterized protein</fullName>
    </submittedName>
</protein>
<dbReference type="AlphaFoldDB" id="A0A6A5WA50"/>
<gene>
    <name evidence="2" type="ORF">P154DRAFT_577906</name>
</gene>
<feature type="compositionally biased region" description="Low complexity" evidence="1">
    <location>
        <begin position="76"/>
        <end position="87"/>
    </location>
</feature>
<dbReference type="EMBL" id="ML977603">
    <property type="protein sequence ID" value="KAF1998562.1"/>
    <property type="molecule type" value="Genomic_DNA"/>
</dbReference>
<feature type="compositionally biased region" description="Basic and acidic residues" evidence="1">
    <location>
        <begin position="14"/>
        <end position="59"/>
    </location>
</feature>
<keyword evidence="3" id="KW-1185">Reference proteome</keyword>
<evidence type="ECO:0000313" key="2">
    <source>
        <dbReference type="EMBL" id="KAF1998562.1"/>
    </source>
</evidence>
<feature type="compositionally biased region" description="Basic and acidic residues" evidence="1">
    <location>
        <begin position="167"/>
        <end position="186"/>
    </location>
</feature>
<feature type="compositionally biased region" description="Basic and acidic residues" evidence="1">
    <location>
        <begin position="311"/>
        <end position="346"/>
    </location>
</feature>
<feature type="region of interest" description="Disordered" evidence="1">
    <location>
        <begin position="1"/>
        <end position="352"/>
    </location>
</feature>
<evidence type="ECO:0000256" key="1">
    <source>
        <dbReference type="SAM" id="MobiDB-lite"/>
    </source>
</evidence>
<feature type="compositionally biased region" description="Basic and acidic residues" evidence="1">
    <location>
        <begin position="148"/>
        <end position="157"/>
    </location>
</feature>
<feature type="compositionally biased region" description="Basic and acidic residues" evidence="1">
    <location>
        <begin position="286"/>
        <end position="304"/>
    </location>
</feature>
<sequence>MFHAGRFTGFMTKWQREENGYSGKDGEYEIEERLTKSARYEKKDDGKEHAYKKAEDRNKKGAQNVNAKDHGKMGENENANANTYNNNEKVEIDEGKEGEGDEKAENDKEHVETKKDDNEVHNENKGENGSGSKNENEDEGGDETENGNENKQKGEREGESEDDQSDEERKEGNIQEKAENSTREALEYEENLTEESNGIDSMLEDPQDLEDQSSPIPDNQSPTAPAITRTDVKTAVPSLKQNAQYKATTSKMSDEMEGIECTSSIPSDNGVKASATSINSVSSKRKREDDDNELRELRATEKRCGTGPQRSVDRGDEDAQKTEKRGEHRGQKSEEHGDKDTQKPEKNNYNNARRSIRLVVLQELFMEPGEYAWGKRRRLINKCAKEWRNGYY</sequence>